<keyword evidence="4" id="KW-1185">Reference proteome</keyword>
<dbReference type="Pfam" id="PF01965">
    <property type="entry name" value="DJ-1_PfpI"/>
    <property type="match status" value="1"/>
</dbReference>
<dbReference type="PANTHER" id="PTHR43130">
    <property type="entry name" value="ARAC-FAMILY TRANSCRIPTIONAL REGULATOR"/>
    <property type="match status" value="1"/>
</dbReference>
<dbReference type="OrthoDB" id="543156at2759"/>
<accession>A0A507AJH9</accession>
<dbReference type="STRING" id="1093900.A0A507AJH9"/>
<proteinExistence type="predicted"/>
<sequence length="288" mass="31576">MAHKTSAVADEPIEVLFCLQDKFNLMDFSGAAEVFTTALHEIKDKSSKAFEISIASEEPKVMSEEGIVVGGQLSYKEAYENLKDYDTIVIVGGNSETVLKEKKEPLNIITAFAELQKSDPGRERTLLSICTGSLFLAQQGILTGLSATTHPDYLTRFENLCSQAATRELAERTDVDEDARYVVNNLRFDLGDEDENPYVRRKSDARRPSNARKGSMSLKGSSRRESIARRAAMRLGGLRVITAGGVSAGVDAALYLVSALVSEESAEEVARQMQWTWVKGVVVDGLDV</sequence>
<dbReference type="EMBL" id="SKBQ01000057">
    <property type="protein sequence ID" value="TPX10475.1"/>
    <property type="molecule type" value="Genomic_DNA"/>
</dbReference>
<dbReference type="InterPro" id="IPR029062">
    <property type="entry name" value="Class_I_gatase-like"/>
</dbReference>
<dbReference type="RefSeq" id="XP_030992186.1">
    <property type="nucleotide sequence ID" value="XM_031143389.1"/>
</dbReference>
<name>A0A507AJH9_9PEZI</name>
<dbReference type="SUPFAM" id="SSF52317">
    <property type="entry name" value="Class I glutamine amidotransferase-like"/>
    <property type="match status" value="1"/>
</dbReference>
<evidence type="ECO:0000256" key="1">
    <source>
        <dbReference type="SAM" id="MobiDB-lite"/>
    </source>
</evidence>
<dbReference type="InterPro" id="IPR052158">
    <property type="entry name" value="INH-QAR"/>
</dbReference>
<gene>
    <name evidence="3" type="ORF">E0L32_008525</name>
</gene>
<feature type="region of interest" description="Disordered" evidence="1">
    <location>
        <begin position="200"/>
        <end position="225"/>
    </location>
</feature>
<protein>
    <recommendedName>
        <fullName evidence="2">DJ-1/PfpI domain-containing protein</fullName>
    </recommendedName>
</protein>
<dbReference type="Gene3D" id="3.40.50.880">
    <property type="match status" value="1"/>
</dbReference>
<organism evidence="3 4">
    <name type="scientific">Thyridium curvatum</name>
    <dbReference type="NCBI Taxonomy" id="1093900"/>
    <lineage>
        <taxon>Eukaryota</taxon>
        <taxon>Fungi</taxon>
        <taxon>Dikarya</taxon>
        <taxon>Ascomycota</taxon>
        <taxon>Pezizomycotina</taxon>
        <taxon>Sordariomycetes</taxon>
        <taxon>Sordariomycetidae</taxon>
        <taxon>Thyridiales</taxon>
        <taxon>Thyridiaceae</taxon>
        <taxon>Thyridium</taxon>
    </lineage>
</organism>
<evidence type="ECO:0000259" key="2">
    <source>
        <dbReference type="Pfam" id="PF01965"/>
    </source>
</evidence>
<evidence type="ECO:0000313" key="3">
    <source>
        <dbReference type="EMBL" id="TPX10475.1"/>
    </source>
</evidence>
<dbReference type="PANTHER" id="PTHR43130:SF3">
    <property type="entry name" value="HTH-TYPE TRANSCRIPTIONAL REGULATOR RV1931C"/>
    <property type="match status" value="1"/>
</dbReference>
<dbReference type="InParanoid" id="A0A507AJH9"/>
<feature type="domain" description="DJ-1/PfpI" evidence="2">
    <location>
        <begin position="15"/>
        <end position="159"/>
    </location>
</feature>
<dbReference type="GeneID" id="41975972"/>
<dbReference type="Proteomes" id="UP000319257">
    <property type="component" value="Unassembled WGS sequence"/>
</dbReference>
<dbReference type="AlphaFoldDB" id="A0A507AJH9"/>
<evidence type="ECO:0000313" key="4">
    <source>
        <dbReference type="Proteomes" id="UP000319257"/>
    </source>
</evidence>
<dbReference type="InterPro" id="IPR002818">
    <property type="entry name" value="DJ-1/PfpI"/>
</dbReference>
<reference evidence="3 4" key="1">
    <citation type="submission" date="2019-06" db="EMBL/GenBank/DDBJ databases">
        <title>Draft genome sequence of the filamentous fungus Phialemoniopsis curvata isolated from diesel fuel.</title>
        <authorList>
            <person name="Varaljay V.A."/>
            <person name="Lyon W.J."/>
            <person name="Crouch A.L."/>
            <person name="Drake C.E."/>
            <person name="Hollomon J.M."/>
            <person name="Nadeau L.J."/>
            <person name="Nunn H.S."/>
            <person name="Stevenson B.S."/>
            <person name="Bojanowski C.L."/>
            <person name="Crookes-Goodson W.J."/>
        </authorList>
    </citation>
    <scope>NUCLEOTIDE SEQUENCE [LARGE SCALE GENOMIC DNA]</scope>
    <source>
        <strain evidence="3 4">D216</strain>
    </source>
</reference>
<comment type="caution">
    <text evidence="3">The sequence shown here is derived from an EMBL/GenBank/DDBJ whole genome shotgun (WGS) entry which is preliminary data.</text>
</comment>